<proteinExistence type="predicted"/>
<dbReference type="Pfam" id="PF13349">
    <property type="entry name" value="DUF4097"/>
    <property type="match status" value="1"/>
</dbReference>
<evidence type="ECO:0000313" key="2">
    <source>
        <dbReference type="EMBL" id="GIJ03750.1"/>
    </source>
</evidence>
<dbReference type="EMBL" id="BOOY01000025">
    <property type="protein sequence ID" value="GIJ03750.1"/>
    <property type="molecule type" value="Genomic_DNA"/>
</dbReference>
<dbReference type="Proteomes" id="UP000652013">
    <property type="component" value="Unassembled WGS sequence"/>
</dbReference>
<gene>
    <name evidence="2" type="ORF">Sya03_31020</name>
</gene>
<feature type="domain" description="DUF4097" evidence="1">
    <location>
        <begin position="18"/>
        <end position="278"/>
    </location>
</feature>
<reference evidence="2" key="1">
    <citation type="submission" date="2021-01" db="EMBL/GenBank/DDBJ databases">
        <title>Whole genome shotgun sequence of Spirilliplanes yamanashiensis NBRC 15828.</title>
        <authorList>
            <person name="Komaki H."/>
            <person name="Tamura T."/>
        </authorList>
    </citation>
    <scope>NUCLEOTIDE SEQUENCE</scope>
    <source>
        <strain evidence="2">NBRC 15828</strain>
    </source>
</reference>
<sequence>MPVYATPEPISVTLELYVAAVRIVASDRADTHVEVSPSNPADDSDVQAAQATRVEYADGVLTLRNPRSVALNFTRKSRSVDVLIELPAGSAVQGDLMVGHVRGTGVLGECRIKTSVGQVKLDRTGPLRVKTTGDIDVEAVAGGADAATGSGRVRIGEVAGPAVIKNANGAIDIGTVTGDLRARTANGAISVDRADAAVEVRSSNGNVRVGRVTRDAVSLHTAAGDVEVGVAAGTAAWLDLKTSFGRVHNALDEIGQAPENAERTVEVRAQTSFGDITVRRS</sequence>
<keyword evidence="3" id="KW-1185">Reference proteome</keyword>
<organism evidence="2 3">
    <name type="scientific">Spirilliplanes yamanashiensis</name>
    <dbReference type="NCBI Taxonomy" id="42233"/>
    <lineage>
        <taxon>Bacteria</taxon>
        <taxon>Bacillati</taxon>
        <taxon>Actinomycetota</taxon>
        <taxon>Actinomycetes</taxon>
        <taxon>Micromonosporales</taxon>
        <taxon>Micromonosporaceae</taxon>
        <taxon>Spirilliplanes</taxon>
    </lineage>
</organism>
<dbReference type="RefSeq" id="WP_203939022.1">
    <property type="nucleotide sequence ID" value="NZ_BAAAGJ010000002.1"/>
</dbReference>
<dbReference type="InterPro" id="IPR025164">
    <property type="entry name" value="Toastrack_DUF4097"/>
</dbReference>
<evidence type="ECO:0000259" key="1">
    <source>
        <dbReference type="Pfam" id="PF13349"/>
    </source>
</evidence>
<dbReference type="AlphaFoldDB" id="A0A8J4DK69"/>
<name>A0A8J4DK69_9ACTN</name>
<comment type="caution">
    <text evidence="2">The sequence shown here is derived from an EMBL/GenBank/DDBJ whole genome shotgun (WGS) entry which is preliminary data.</text>
</comment>
<evidence type="ECO:0000313" key="3">
    <source>
        <dbReference type="Proteomes" id="UP000652013"/>
    </source>
</evidence>
<protein>
    <recommendedName>
        <fullName evidence="1">DUF4097 domain-containing protein</fullName>
    </recommendedName>
</protein>
<accession>A0A8J4DK69</accession>